<evidence type="ECO:0000313" key="7">
    <source>
        <dbReference type="Proteomes" id="UP000251960"/>
    </source>
</evidence>
<dbReference type="InterPro" id="IPR010255">
    <property type="entry name" value="Haem_peroxidase_sf"/>
</dbReference>
<dbReference type="CDD" id="cd00314">
    <property type="entry name" value="plant_peroxidase_like"/>
    <property type="match status" value="1"/>
</dbReference>
<evidence type="ECO:0000313" key="6">
    <source>
        <dbReference type="EMBL" id="PWZ39839.1"/>
    </source>
</evidence>
<feature type="domain" description="Plant heme peroxidase family profile" evidence="5">
    <location>
        <begin position="162"/>
        <end position="363"/>
    </location>
</feature>
<protein>
    <submittedName>
        <fullName evidence="6">Thylakoid lumenal protein, chloroplastic</fullName>
    </submittedName>
</protein>
<dbReference type="GO" id="GO:0034599">
    <property type="term" value="P:cellular response to oxidative stress"/>
    <property type="evidence" value="ECO:0007669"/>
    <property type="project" value="InterPro"/>
</dbReference>
<proteinExistence type="inferred from homology"/>
<dbReference type="Pfam" id="PF00141">
    <property type="entry name" value="peroxidase"/>
    <property type="match status" value="1"/>
</dbReference>
<evidence type="ECO:0000256" key="2">
    <source>
        <dbReference type="ARBA" id="ARBA00023002"/>
    </source>
</evidence>
<dbReference type="GO" id="GO:0004601">
    <property type="term" value="F:peroxidase activity"/>
    <property type="evidence" value="ECO:0007669"/>
    <property type="project" value="InterPro"/>
</dbReference>
<dbReference type="InterPro" id="IPR044831">
    <property type="entry name" value="Ccp1-like"/>
</dbReference>
<evidence type="ECO:0000256" key="4">
    <source>
        <dbReference type="SAM" id="MobiDB-lite"/>
    </source>
</evidence>
<dbReference type="GO" id="GO:0020037">
    <property type="term" value="F:heme binding"/>
    <property type="evidence" value="ECO:0007669"/>
    <property type="project" value="InterPro"/>
</dbReference>
<evidence type="ECO:0000259" key="5">
    <source>
        <dbReference type="Pfam" id="PF00141"/>
    </source>
</evidence>
<comment type="similarity">
    <text evidence="3">Belongs to the peroxidase family.</text>
</comment>
<evidence type="ECO:0000256" key="3">
    <source>
        <dbReference type="RuleBase" id="RU004241"/>
    </source>
</evidence>
<accession>A0A3L6FY96</accession>
<dbReference type="SUPFAM" id="SSF48113">
    <property type="entry name" value="Heme-dependent peroxidases"/>
    <property type="match status" value="1"/>
</dbReference>
<dbReference type="PANTHER" id="PTHR31356:SF34">
    <property type="entry name" value="THYLAKOID LUMENAL 29 KDA PROTEIN, CHLOROPLASTIC"/>
    <property type="match status" value="1"/>
</dbReference>
<evidence type="ECO:0000256" key="1">
    <source>
        <dbReference type="ARBA" id="ARBA00022837"/>
    </source>
</evidence>
<dbReference type="FunFam" id="1.20.58.1620:FF:000001">
    <property type="entry name" value="Thylakoid lumenal 29 kDa protein, chloroplastic"/>
    <property type="match status" value="1"/>
</dbReference>
<feature type="region of interest" description="Disordered" evidence="4">
    <location>
        <begin position="37"/>
        <end position="58"/>
    </location>
</feature>
<dbReference type="Proteomes" id="UP000251960">
    <property type="component" value="Chromosome 2"/>
</dbReference>
<keyword evidence="2" id="KW-0560">Oxidoreductase</keyword>
<comment type="caution">
    <text evidence="6">The sequence shown here is derived from an EMBL/GenBank/DDBJ whole genome shotgun (WGS) entry which is preliminary data.</text>
</comment>
<sequence length="439" mass="48200">MQANGTRRVQPAICNVWRRQVIPDSLPYPLLLPHQSVSKPASRESAQPAKPASEASREMAGANFLSTAALVARGVAACSSISTPTRRHPQIRVCCRADVEAMEAYAHEERLRFRRRDFIGTCVGTAIGLEMIDGSTSFSGVATAADLIERRQRSEFQSKIKDTLYVAIKAKPELVPSLLTMALNDAMTYDKTTKTGGANGSIRLAEDNLTSDKFLDLDHPLLQHLILSFLKQSPETSRPENSGLSSALDLLTEAKKEIDSFSKGGPISFADLIQFAAQSALKRSFLDAAIAKCGGNEEKGRTLYSAYGSNGQWGLFDRTFGRADAQEADPEGRVPDWSKASVQEMKDRFVAVGLGPRQLAVMSAFLGPDQAATEGRLIADPDCRPWVEKYQRSRETVSRTDYEVDLITTLTKLSSLGQKINYEAYTYPKQKIDLGKLKL</sequence>
<reference evidence="6 7" key="1">
    <citation type="journal article" date="2018" name="Nat. Genet.">
        <title>Extensive intraspecific gene order and gene structural variations between Mo17 and other maize genomes.</title>
        <authorList>
            <person name="Sun S."/>
            <person name="Zhou Y."/>
            <person name="Chen J."/>
            <person name="Shi J."/>
            <person name="Zhao H."/>
            <person name="Zhao H."/>
            <person name="Song W."/>
            <person name="Zhang M."/>
            <person name="Cui Y."/>
            <person name="Dong X."/>
            <person name="Liu H."/>
            <person name="Ma X."/>
            <person name="Jiao Y."/>
            <person name="Wang B."/>
            <person name="Wei X."/>
            <person name="Stein J.C."/>
            <person name="Glaubitz J.C."/>
            <person name="Lu F."/>
            <person name="Yu G."/>
            <person name="Liang C."/>
            <person name="Fengler K."/>
            <person name="Li B."/>
            <person name="Rafalski A."/>
            <person name="Schnable P.S."/>
            <person name="Ware D.H."/>
            <person name="Buckler E.S."/>
            <person name="Lai J."/>
        </authorList>
    </citation>
    <scope>NUCLEOTIDE SEQUENCE [LARGE SCALE GENOMIC DNA]</scope>
    <source>
        <strain evidence="7">cv. Missouri 17</strain>
        <tissue evidence="6">Seedling</tissue>
    </source>
</reference>
<dbReference type="Gene3D" id="1.10.520.10">
    <property type="match status" value="2"/>
</dbReference>
<dbReference type="InterPro" id="IPR002016">
    <property type="entry name" value="Haem_peroxidase"/>
</dbReference>
<name>A0A3L6FY96_MAIZE</name>
<dbReference type="PANTHER" id="PTHR31356">
    <property type="entry name" value="THYLAKOID LUMENAL 29 KDA PROTEIN, CHLOROPLASTIC-RELATED"/>
    <property type="match status" value="1"/>
</dbReference>
<dbReference type="EMBL" id="NCVQ01000003">
    <property type="protein sequence ID" value="PWZ39839.1"/>
    <property type="molecule type" value="Genomic_DNA"/>
</dbReference>
<gene>
    <name evidence="6" type="ORF">Zm00014a_005181</name>
</gene>
<keyword evidence="1" id="KW-0106">Calcium</keyword>
<dbReference type="Gene3D" id="1.20.58.1620">
    <property type="match status" value="1"/>
</dbReference>
<dbReference type="AlphaFoldDB" id="A0A3L6FY96"/>
<organism evidence="6 7">
    <name type="scientific">Zea mays</name>
    <name type="common">Maize</name>
    <dbReference type="NCBI Taxonomy" id="4577"/>
    <lineage>
        <taxon>Eukaryota</taxon>
        <taxon>Viridiplantae</taxon>
        <taxon>Streptophyta</taxon>
        <taxon>Embryophyta</taxon>
        <taxon>Tracheophyta</taxon>
        <taxon>Spermatophyta</taxon>
        <taxon>Magnoliopsida</taxon>
        <taxon>Liliopsida</taxon>
        <taxon>Poales</taxon>
        <taxon>Poaceae</taxon>
        <taxon>PACMAD clade</taxon>
        <taxon>Panicoideae</taxon>
        <taxon>Andropogonodae</taxon>
        <taxon>Andropogoneae</taxon>
        <taxon>Tripsacinae</taxon>
        <taxon>Zea</taxon>
    </lineage>
</organism>
<dbReference type="ExpressionAtlas" id="A0A3L6FY96">
    <property type="expression patterns" value="baseline and differential"/>
</dbReference>